<evidence type="ECO:0000256" key="7">
    <source>
        <dbReference type="ARBA" id="ARBA00022842"/>
    </source>
</evidence>
<feature type="transmembrane region" description="Helical" evidence="11">
    <location>
        <begin position="244"/>
        <end position="268"/>
    </location>
</feature>
<dbReference type="AlphaFoldDB" id="A0A9X1SGN5"/>
<evidence type="ECO:0000256" key="6">
    <source>
        <dbReference type="ARBA" id="ARBA00022840"/>
    </source>
</evidence>
<dbReference type="SFLD" id="SFLDG00002">
    <property type="entry name" value="C1.7:_P-type_atpase_like"/>
    <property type="match status" value="1"/>
</dbReference>
<dbReference type="SUPFAM" id="SSF81660">
    <property type="entry name" value="Metal cation-transporting ATPase, ATP-binding domain N"/>
    <property type="match status" value="1"/>
</dbReference>
<evidence type="ECO:0000313" key="13">
    <source>
        <dbReference type="EMBL" id="MCC9628886.1"/>
    </source>
</evidence>
<keyword evidence="8" id="KW-1278">Translocase</keyword>
<dbReference type="SMART" id="SM00831">
    <property type="entry name" value="Cation_ATPase_N"/>
    <property type="match status" value="1"/>
</dbReference>
<keyword evidence="14" id="KW-1185">Reference proteome</keyword>
<sequence>MIHELKWHAADLAKVYQDLSTSEKGLSEPEAEKRLLQFGANALPEQPPPTWWMILLRQFLSPLIYILLIAAVISAFTGDMRDAAFIIGVLMLNATVGGYQEWKAEKSSQALRKLLRIHASVQRGDDVKEIPAERVVPGDIVWLESGNRVPADLRLVWDRGLKIDESLLTGESLPVSKNPRWIGDRDAPQADQLNMAFAGSIVAHGRAKGVVVATGTSTAVGQLALDVSRATGGKPPLLERMERFTNVIAITTLATAAVIGVVGVFLGRYAPTELFLFTVVLAVAAIPEGLPVAMTVALAIATTRMARRGVIVRRLTAVEGLGSCTLVATDKTGTLTVNELTVSEARLATGEAFRVTGEGFAPEGQVVPLATDADTNRLQALVRSAVLCNEADLYQHDGGWHWRGDAVDIALLAFAHKLGTTQAATQAIHPQVNDIPYESERQFAASFNQVDDEVRVFVKGAPERVFGMCQIGLDRSAMEEVAKEMAARGLRVLAVAEGPAEEEIDPTIAPAEPTELTLLGFVGMIDPLRSGVRDAVDTCRRCGVNVSMITGDHSITALAIARDLGLAEDESQVMTGPELADKTPEELARYVQEIRVFARVAPRQKLQIVNAAQASGQFVAVTGDGVNDAPALRAANIGVAMGRSGTDVAREASELVISDDNFATIVAGIEEGRVAYENIRKVIYLLISQGAAELVVMGLAVITGMPLPLLAVQVLWMNLITNGIQDVALAFEPSEGDVLDRKPRSPQEPIFDFLMIERTIVAAAVIGLIGFGTFYWMISNGHTIADARNTLLLMMVLFENFHIGNCRSETKSAFSLSPLRSPILLSGALGAFFVHLAAMHVPFMQALLDTSPVSLTTWVVVIALSFTIVPVIEIDKWLWRRRTAQK</sequence>
<dbReference type="Pfam" id="PF00122">
    <property type="entry name" value="E1-E2_ATPase"/>
    <property type="match status" value="1"/>
</dbReference>
<dbReference type="RefSeq" id="WP_230218388.1">
    <property type="nucleotide sequence ID" value="NZ_JAJKFT010000004.1"/>
</dbReference>
<dbReference type="InterPro" id="IPR044492">
    <property type="entry name" value="P_typ_ATPase_HD_dom"/>
</dbReference>
<dbReference type="InterPro" id="IPR018303">
    <property type="entry name" value="ATPase_P-typ_P_site"/>
</dbReference>
<dbReference type="Pfam" id="PF00689">
    <property type="entry name" value="Cation_ATPase_C"/>
    <property type="match status" value="1"/>
</dbReference>
<dbReference type="EMBL" id="JAJKFT010000004">
    <property type="protein sequence ID" value="MCC9628886.1"/>
    <property type="molecule type" value="Genomic_DNA"/>
</dbReference>
<dbReference type="PANTHER" id="PTHR43294:SF20">
    <property type="entry name" value="P-TYPE ATPASE"/>
    <property type="match status" value="1"/>
</dbReference>
<evidence type="ECO:0000256" key="5">
    <source>
        <dbReference type="ARBA" id="ARBA00022741"/>
    </source>
</evidence>
<feature type="domain" description="Cation-transporting P-type ATPase N-terminal" evidence="12">
    <location>
        <begin position="6"/>
        <end position="79"/>
    </location>
</feature>
<keyword evidence="5" id="KW-0547">Nucleotide-binding</keyword>
<keyword evidence="6" id="KW-0067">ATP-binding</keyword>
<dbReference type="GO" id="GO:0005524">
    <property type="term" value="F:ATP binding"/>
    <property type="evidence" value="ECO:0007669"/>
    <property type="project" value="UniProtKB-KW"/>
</dbReference>
<dbReference type="InterPro" id="IPR006068">
    <property type="entry name" value="ATPase_P-typ_cation-transptr_C"/>
</dbReference>
<evidence type="ECO:0000256" key="9">
    <source>
        <dbReference type="ARBA" id="ARBA00022989"/>
    </source>
</evidence>
<evidence type="ECO:0000259" key="12">
    <source>
        <dbReference type="SMART" id="SM00831"/>
    </source>
</evidence>
<proteinExistence type="inferred from homology"/>
<dbReference type="SFLD" id="SFLDS00003">
    <property type="entry name" value="Haloacid_Dehalogenase"/>
    <property type="match status" value="1"/>
</dbReference>
<dbReference type="Gene3D" id="3.40.1110.10">
    <property type="entry name" value="Calcium-transporting ATPase, cytoplasmic domain N"/>
    <property type="match status" value="1"/>
</dbReference>
<dbReference type="PRINTS" id="PR00119">
    <property type="entry name" value="CATATPASE"/>
</dbReference>
<name>A0A9X1SGN5_9BACT</name>
<evidence type="ECO:0000256" key="1">
    <source>
        <dbReference type="ARBA" id="ARBA00004127"/>
    </source>
</evidence>
<evidence type="ECO:0000256" key="3">
    <source>
        <dbReference type="ARBA" id="ARBA00022553"/>
    </source>
</evidence>
<dbReference type="InterPro" id="IPR023214">
    <property type="entry name" value="HAD_sf"/>
</dbReference>
<feature type="transmembrane region" description="Helical" evidence="11">
    <location>
        <begin position="855"/>
        <end position="872"/>
    </location>
</feature>
<dbReference type="Gene3D" id="1.20.1110.10">
    <property type="entry name" value="Calcium-transporting ATPase, transmembrane domain"/>
    <property type="match status" value="1"/>
</dbReference>
<keyword evidence="7" id="KW-0460">Magnesium</keyword>
<dbReference type="GO" id="GO:0005886">
    <property type="term" value="C:plasma membrane"/>
    <property type="evidence" value="ECO:0007669"/>
    <property type="project" value="TreeGrafter"/>
</dbReference>
<gene>
    <name evidence="13" type="ORF">LOC68_10790</name>
</gene>
<evidence type="ECO:0000313" key="14">
    <source>
        <dbReference type="Proteomes" id="UP001139103"/>
    </source>
</evidence>
<keyword evidence="10 11" id="KW-0472">Membrane</keyword>
<dbReference type="GO" id="GO:1902600">
    <property type="term" value="P:proton transmembrane transport"/>
    <property type="evidence" value="ECO:0007669"/>
    <property type="project" value="TreeGrafter"/>
</dbReference>
<dbReference type="GO" id="GO:1990573">
    <property type="term" value="P:potassium ion import across plasma membrane"/>
    <property type="evidence" value="ECO:0007669"/>
    <property type="project" value="TreeGrafter"/>
</dbReference>
<dbReference type="SUPFAM" id="SSF81653">
    <property type="entry name" value="Calcium ATPase, transduction domain A"/>
    <property type="match status" value="1"/>
</dbReference>
<dbReference type="InterPro" id="IPR008250">
    <property type="entry name" value="ATPase_P-typ_transduc_dom_A_sf"/>
</dbReference>
<dbReference type="Proteomes" id="UP001139103">
    <property type="component" value="Unassembled WGS sequence"/>
</dbReference>
<dbReference type="InterPro" id="IPR050510">
    <property type="entry name" value="Cation_transp_ATPase_P-type"/>
</dbReference>
<dbReference type="SFLD" id="SFLDF00027">
    <property type="entry name" value="p-type_atpase"/>
    <property type="match status" value="1"/>
</dbReference>
<evidence type="ECO:0000256" key="2">
    <source>
        <dbReference type="ARBA" id="ARBA00005675"/>
    </source>
</evidence>
<dbReference type="GO" id="GO:0012505">
    <property type="term" value="C:endomembrane system"/>
    <property type="evidence" value="ECO:0007669"/>
    <property type="project" value="UniProtKB-SubCell"/>
</dbReference>
<dbReference type="InterPro" id="IPR059000">
    <property type="entry name" value="ATPase_P-type_domA"/>
</dbReference>
<feature type="transmembrane region" description="Helical" evidence="11">
    <location>
        <begin position="759"/>
        <end position="778"/>
    </location>
</feature>
<dbReference type="NCBIfam" id="TIGR01494">
    <property type="entry name" value="ATPase_P-type"/>
    <property type="match status" value="2"/>
</dbReference>
<evidence type="ECO:0000256" key="8">
    <source>
        <dbReference type="ARBA" id="ARBA00022967"/>
    </source>
</evidence>
<dbReference type="GO" id="GO:0036376">
    <property type="term" value="P:sodium ion export across plasma membrane"/>
    <property type="evidence" value="ECO:0007669"/>
    <property type="project" value="TreeGrafter"/>
</dbReference>
<dbReference type="SUPFAM" id="SSF81665">
    <property type="entry name" value="Calcium ATPase, transmembrane domain M"/>
    <property type="match status" value="1"/>
</dbReference>
<accession>A0A9X1SGN5</accession>
<dbReference type="PANTHER" id="PTHR43294">
    <property type="entry name" value="SODIUM/POTASSIUM-TRANSPORTING ATPASE SUBUNIT ALPHA"/>
    <property type="match status" value="1"/>
</dbReference>
<dbReference type="FunFam" id="2.70.150.10:FF:000160">
    <property type="entry name" value="Sarcoplasmic/endoplasmic reticulum calcium ATPase 1"/>
    <property type="match status" value="1"/>
</dbReference>
<dbReference type="SUPFAM" id="SSF56784">
    <property type="entry name" value="HAD-like"/>
    <property type="match status" value="1"/>
</dbReference>
<feature type="transmembrane region" description="Helical" evidence="11">
    <location>
        <begin position="274"/>
        <end position="301"/>
    </location>
</feature>
<keyword evidence="9 11" id="KW-1133">Transmembrane helix</keyword>
<dbReference type="PRINTS" id="PR00120">
    <property type="entry name" value="HATPASE"/>
</dbReference>
<dbReference type="Pfam" id="PF00690">
    <property type="entry name" value="Cation_ATPase_N"/>
    <property type="match status" value="1"/>
</dbReference>
<protein>
    <submittedName>
        <fullName evidence="13">HAD-IC family P-type ATPase</fullName>
    </submittedName>
</protein>
<feature type="transmembrane region" description="Helical" evidence="11">
    <location>
        <begin position="823"/>
        <end position="843"/>
    </location>
</feature>
<dbReference type="InterPro" id="IPR036412">
    <property type="entry name" value="HAD-like_sf"/>
</dbReference>
<keyword evidence="4 11" id="KW-0812">Transmembrane</keyword>
<dbReference type="GO" id="GO:0016887">
    <property type="term" value="F:ATP hydrolysis activity"/>
    <property type="evidence" value="ECO:0007669"/>
    <property type="project" value="InterPro"/>
</dbReference>
<dbReference type="InterPro" id="IPR001757">
    <property type="entry name" value="P_typ_ATPase"/>
</dbReference>
<dbReference type="InterPro" id="IPR023298">
    <property type="entry name" value="ATPase_P-typ_TM_dom_sf"/>
</dbReference>
<evidence type="ECO:0000256" key="4">
    <source>
        <dbReference type="ARBA" id="ARBA00022692"/>
    </source>
</evidence>
<evidence type="ECO:0000256" key="10">
    <source>
        <dbReference type="ARBA" id="ARBA00023136"/>
    </source>
</evidence>
<dbReference type="PROSITE" id="PS00154">
    <property type="entry name" value="ATPASE_E1_E2"/>
    <property type="match status" value="1"/>
</dbReference>
<dbReference type="GO" id="GO:0030007">
    <property type="term" value="P:intracellular potassium ion homeostasis"/>
    <property type="evidence" value="ECO:0007669"/>
    <property type="project" value="TreeGrafter"/>
</dbReference>
<comment type="similarity">
    <text evidence="2">Belongs to the cation transport ATPase (P-type) (TC 3.A.3) family. Type IIA subfamily.</text>
</comment>
<evidence type="ECO:0000256" key="11">
    <source>
        <dbReference type="SAM" id="Phobius"/>
    </source>
</evidence>
<dbReference type="InterPro" id="IPR004014">
    <property type="entry name" value="ATPase_P-typ_cation-transptr_N"/>
</dbReference>
<comment type="caution">
    <text evidence="13">The sequence shown here is derived from an EMBL/GenBank/DDBJ whole genome shotgun (WGS) entry which is preliminary data.</text>
</comment>
<reference evidence="13" key="1">
    <citation type="submission" date="2021-11" db="EMBL/GenBank/DDBJ databases">
        <title>Genome sequence.</title>
        <authorList>
            <person name="Sun Q."/>
        </authorList>
    </citation>
    <scope>NUCLEOTIDE SEQUENCE</scope>
    <source>
        <strain evidence="13">JC732</strain>
    </source>
</reference>
<dbReference type="Gene3D" id="3.40.50.1000">
    <property type="entry name" value="HAD superfamily/HAD-like"/>
    <property type="match status" value="1"/>
</dbReference>
<dbReference type="Pfam" id="PF13246">
    <property type="entry name" value="Cation_ATPase"/>
    <property type="match status" value="1"/>
</dbReference>
<dbReference type="GO" id="GO:0005391">
    <property type="term" value="F:P-type sodium:potassium-exchanging transporter activity"/>
    <property type="evidence" value="ECO:0007669"/>
    <property type="project" value="TreeGrafter"/>
</dbReference>
<dbReference type="InterPro" id="IPR023299">
    <property type="entry name" value="ATPase_P-typ_cyto_dom_N"/>
</dbReference>
<organism evidence="13 14">
    <name type="scientific">Blastopirellula sediminis</name>
    <dbReference type="NCBI Taxonomy" id="2894196"/>
    <lineage>
        <taxon>Bacteria</taxon>
        <taxon>Pseudomonadati</taxon>
        <taxon>Planctomycetota</taxon>
        <taxon>Planctomycetia</taxon>
        <taxon>Pirellulales</taxon>
        <taxon>Pirellulaceae</taxon>
        <taxon>Blastopirellula</taxon>
    </lineage>
</organism>
<comment type="subcellular location">
    <subcellularLocation>
        <location evidence="1">Endomembrane system</location>
        <topology evidence="1">Multi-pass membrane protein</topology>
    </subcellularLocation>
</comment>
<dbReference type="GO" id="GO:0006883">
    <property type="term" value="P:intracellular sodium ion homeostasis"/>
    <property type="evidence" value="ECO:0007669"/>
    <property type="project" value="TreeGrafter"/>
</dbReference>
<feature type="transmembrane region" description="Helical" evidence="11">
    <location>
        <begin position="59"/>
        <end position="77"/>
    </location>
</feature>
<feature type="transmembrane region" description="Helical" evidence="11">
    <location>
        <begin position="682"/>
        <end position="707"/>
    </location>
</feature>
<keyword evidence="3" id="KW-0597">Phosphoprotein</keyword>
<dbReference type="FunFam" id="3.40.50.1000:FF:000193">
    <property type="entry name" value="Plasma membrane calcium-transporting ATPase 2"/>
    <property type="match status" value="1"/>
</dbReference>
<dbReference type="Gene3D" id="2.70.150.10">
    <property type="entry name" value="Calcium-transporting ATPase, cytoplasmic transduction domain A"/>
    <property type="match status" value="1"/>
</dbReference>